<protein>
    <submittedName>
        <fullName evidence="2">Uncharacterized protein</fullName>
    </submittedName>
</protein>
<organism evidence="2 3">
    <name type="scientific">Colletotrichum lupini</name>
    <dbReference type="NCBI Taxonomy" id="145971"/>
    <lineage>
        <taxon>Eukaryota</taxon>
        <taxon>Fungi</taxon>
        <taxon>Dikarya</taxon>
        <taxon>Ascomycota</taxon>
        <taxon>Pezizomycotina</taxon>
        <taxon>Sordariomycetes</taxon>
        <taxon>Hypocreomycetidae</taxon>
        <taxon>Glomerellales</taxon>
        <taxon>Glomerellaceae</taxon>
        <taxon>Colletotrichum</taxon>
        <taxon>Colletotrichum acutatum species complex</taxon>
    </lineage>
</organism>
<dbReference type="Proteomes" id="UP000830671">
    <property type="component" value="Chromosome 1"/>
</dbReference>
<dbReference type="AlphaFoldDB" id="A0A9Q8SBQ1"/>
<dbReference type="GeneID" id="73335179"/>
<dbReference type="KEGG" id="clup:CLUP02_01127"/>
<name>A0A9Q8SBQ1_9PEZI</name>
<accession>A0A9Q8SBQ1</accession>
<dbReference type="EMBL" id="CP019471">
    <property type="protein sequence ID" value="UQC74476.1"/>
    <property type="molecule type" value="Genomic_DNA"/>
</dbReference>
<gene>
    <name evidence="2" type="ORF">CLUP02_01127</name>
</gene>
<proteinExistence type="predicted"/>
<feature type="region of interest" description="Disordered" evidence="1">
    <location>
        <begin position="55"/>
        <end position="79"/>
    </location>
</feature>
<evidence type="ECO:0000313" key="3">
    <source>
        <dbReference type="Proteomes" id="UP000830671"/>
    </source>
</evidence>
<keyword evidence="3" id="KW-1185">Reference proteome</keyword>
<feature type="region of interest" description="Disordered" evidence="1">
    <location>
        <begin position="164"/>
        <end position="223"/>
    </location>
</feature>
<feature type="compositionally biased region" description="Polar residues" evidence="1">
    <location>
        <begin position="61"/>
        <end position="79"/>
    </location>
</feature>
<evidence type="ECO:0000313" key="2">
    <source>
        <dbReference type="EMBL" id="UQC74476.1"/>
    </source>
</evidence>
<evidence type="ECO:0000256" key="1">
    <source>
        <dbReference type="SAM" id="MobiDB-lite"/>
    </source>
</evidence>
<feature type="region of interest" description="Disordered" evidence="1">
    <location>
        <begin position="21"/>
        <end position="43"/>
    </location>
</feature>
<reference evidence="2" key="1">
    <citation type="journal article" date="2021" name="Mol. Plant Microbe Interact.">
        <title>Complete Genome Sequence of the Plant-Pathogenic Fungus Colletotrichum lupini.</title>
        <authorList>
            <person name="Baroncelli R."/>
            <person name="Pensec F."/>
            <person name="Da Lio D."/>
            <person name="Boufleur T."/>
            <person name="Vicente I."/>
            <person name="Sarrocco S."/>
            <person name="Picot A."/>
            <person name="Baraldi E."/>
            <person name="Sukno S."/>
            <person name="Thon M."/>
            <person name="Le Floch G."/>
        </authorList>
    </citation>
    <scope>NUCLEOTIDE SEQUENCE</scope>
    <source>
        <strain evidence="2">IMI 504893</strain>
    </source>
</reference>
<sequence length="242" mass="26537">MLCSASVARNWLPAWKNLNAIKPSQPARPTKGGTRRRRRGNLDPAEVPMYLTAPGKASHLHPSTSSHRGPPQSSVIQPTVQEEARASHNLLPLLLKLCRVSAMISEGENNRWLTASATSKCFSHLTLASCLYKPQFHLPNKTDAHHQTESHATAISEHSIKTCHGTQSKRKKHSHASLSTAEPSLHEATHTPSHRNVTSPQDPHQQITGQDPVIPGRPTSRTAVHTQLRLSSVSFSWTSLSS</sequence>
<feature type="compositionally biased region" description="Polar residues" evidence="1">
    <location>
        <begin position="190"/>
        <end position="209"/>
    </location>
</feature>
<dbReference type="RefSeq" id="XP_049136126.1">
    <property type="nucleotide sequence ID" value="XM_049280169.1"/>
</dbReference>